<keyword evidence="3" id="KW-0270">Exopolysaccharide synthesis</keyword>
<dbReference type="InterPro" id="IPR047141">
    <property type="entry name" value="Stealth"/>
</dbReference>
<accession>A0A5B7WUQ2</accession>
<evidence type="ECO:0000313" key="7">
    <source>
        <dbReference type="EMBL" id="QCY46974.1"/>
    </source>
</evidence>
<proteinExistence type="inferred from homology"/>
<feature type="domain" description="Stealth protein CR1 conserved region 1" evidence="5">
    <location>
        <begin position="146"/>
        <end position="165"/>
    </location>
</feature>
<evidence type="ECO:0000256" key="3">
    <source>
        <dbReference type="ARBA" id="ARBA00023169"/>
    </source>
</evidence>
<dbReference type="InterPro" id="IPR031358">
    <property type="entry name" value="Stealth_CR1"/>
</dbReference>
<evidence type="ECO:0000259" key="4">
    <source>
        <dbReference type="Pfam" id="PF11380"/>
    </source>
</evidence>
<dbReference type="AlphaFoldDB" id="A0A5B7WUQ2"/>
<dbReference type="InterPro" id="IPR021520">
    <property type="entry name" value="Stealth_CR2"/>
</dbReference>
<name>A0A5B7WUQ2_9MICC</name>
<dbReference type="InterPro" id="IPR031357">
    <property type="entry name" value="Stealth_CR3"/>
</dbReference>
<evidence type="ECO:0000313" key="8">
    <source>
        <dbReference type="Proteomes" id="UP000307000"/>
    </source>
</evidence>
<dbReference type="EMBL" id="CP034412">
    <property type="protein sequence ID" value="QCY46974.1"/>
    <property type="molecule type" value="Genomic_DNA"/>
</dbReference>
<organism evidence="7 8">
    <name type="scientific">Glutamicibacter creatinolyticus</name>
    <dbReference type="NCBI Taxonomy" id="162496"/>
    <lineage>
        <taxon>Bacteria</taxon>
        <taxon>Bacillati</taxon>
        <taxon>Actinomycetota</taxon>
        <taxon>Actinomycetes</taxon>
        <taxon>Micrococcales</taxon>
        <taxon>Micrococcaceae</taxon>
        <taxon>Glutamicibacter</taxon>
    </lineage>
</organism>
<reference evidence="7 8" key="1">
    <citation type="submission" date="2018-12" db="EMBL/GenBank/DDBJ databases">
        <title>Complete Genome Sequence of Glutamicibacter creatinolyticus strain LGCM259,isolated from an abscess of a 12-year-old mare in Italy.</title>
        <authorList>
            <person name="Santos R.G."/>
            <person name="Silva A.L."/>
            <person name="Seyffert N."/>
            <person name="Castro T.L.P."/>
            <person name="Attili A.R."/>
            <person name="Rifici C."/>
            <person name="Mazzullo G."/>
            <person name="Brenig B."/>
            <person name="Venanzi F."/>
            <person name="Azevedo V."/>
        </authorList>
    </citation>
    <scope>NUCLEOTIDE SEQUENCE [LARGE SCALE GENOMIC DNA]</scope>
    <source>
        <strain evidence="7 8">LGCM 259</strain>
    </source>
</reference>
<dbReference type="Pfam" id="PF17101">
    <property type="entry name" value="Stealth_CR1"/>
    <property type="match status" value="1"/>
</dbReference>
<dbReference type="Pfam" id="PF11380">
    <property type="entry name" value="Stealth_CR2"/>
    <property type="match status" value="1"/>
</dbReference>
<evidence type="ECO:0000256" key="2">
    <source>
        <dbReference type="ARBA" id="ARBA00022679"/>
    </source>
</evidence>
<feature type="domain" description="Stealth protein CR3 conserved region 3" evidence="6">
    <location>
        <begin position="333"/>
        <end position="379"/>
    </location>
</feature>
<dbReference type="GO" id="GO:0000271">
    <property type="term" value="P:polysaccharide biosynthetic process"/>
    <property type="evidence" value="ECO:0007669"/>
    <property type="project" value="UniProtKB-KW"/>
</dbReference>
<dbReference type="KEGG" id="gcr:GcLGCM259_1239"/>
<protein>
    <recommendedName>
        <fullName evidence="9">Capsular polysaccharide phosphotransferase SacB</fullName>
    </recommendedName>
</protein>
<evidence type="ECO:0000256" key="1">
    <source>
        <dbReference type="ARBA" id="ARBA00007583"/>
    </source>
</evidence>
<keyword evidence="8" id="KW-1185">Reference proteome</keyword>
<dbReference type="RefSeq" id="WP_138926105.1">
    <property type="nucleotide sequence ID" value="NZ_CP034412.1"/>
</dbReference>
<keyword evidence="2" id="KW-0808">Transferase</keyword>
<dbReference type="GO" id="GO:0016772">
    <property type="term" value="F:transferase activity, transferring phosphorus-containing groups"/>
    <property type="evidence" value="ECO:0007669"/>
    <property type="project" value="InterPro"/>
</dbReference>
<dbReference type="PANTHER" id="PTHR24045:SF0">
    <property type="entry name" value="N-ACETYLGLUCOSAMINE-1-PHOSPHOTRANSFERASE SUBUNITS ALPHA_BETA"/>
    <property type="match status" value="1"/>
</dbReference>
<dbReference type="Pfam" id="PF17102">
    <property type="entry name" value="Stealth_CR3"/>
    <property type="match status" value="1"/>
</dbReference>
<gene>
    <name evidence="7" type="ORF">GcLGCM259_1239</name>
</gene>
<comment type="similarity">
    <text evidence="1">Belongs to the stealth family.</text>
</comment>
<dbReference type="Proteomes" id="UP000307000">
    <property type="component" value="Chromosome"/>
</dbReference>
<evidence type="ECO:0008006" key="9">
    <source>
        <dbReference type="Google" id="ProtNLM"/>
    </source>
</evidence>
<feature type="domain" description="Stealth protein CR2 conserved region 2" evidence="4">
    <location>
        <begin position="184"/>
        <end position="290"/>
    </location>
</feature>
<dbReference type="PANTHER" id="PTHR24045">
    <property type="match status" value="1"/>
</dbReference>
<evidence type="ECO:0000259" key="5">
    <source>
        <dbReference type="Pfam" id="PF17101"/>
    </source>
</evidence>
<evidence type="ECO:0000259" key="6">
    <source>
        <dbReference type="Pfam" id="PF17102"/>
    </source>
</evidence>
<sequence length="453" mass="50455">MLAGWRGKIGRNLPEPLVRRMLEATLKAPSGDVPYTIAQLRKDAERASTRIAADLGIAFDRAGPGLPFTIHSGHWERLRDALRSTGLVVQKLHHAHSNAAAAAWSVSVATAPTGGVADLRGCGAVWQAFPGGLEALVDAQDFTGTVDAVYTWVDANDPVWNSAYQAQLRAAGRPAGDSAVNRARFASRDELRYSLRSLEMNLPWIDKIYLVTAGQRPAWLAEEHPRLTVVDHREIFSNPDRCLPTFNSHAIESQLPNIPGLSEHFLYVNDDVFFGRYLHPNTFFGPAGQAKYCLTKGHFAQAENPGLPINQAAANNREVILERFSRTASRKFQHVAHPQRLTVHRRIHEDLGPRIAEIATHRFRSATDLSIPSSLAHQYAARLGMGYPTSVQYQYVDLGSDRFHLDMLRLARNIDLDMFCINEVLSTVDENQRSQVVDEFMSTRFPVSSSFEK</sequence>